<feature type="domain" description="Reverse transcriptase" evidence="1">
    <location>
        <begin position="3"/>
        <end position="84"/>
    </location>
</feature>
<dbReference type="InterPro" id="IPR043502">
    <property type="entry name" value="DNA/RNA_pol_sf"/>
</dbReference>
<sequence>MPARWFSKLDANYGYWQMPLDEESQFLTTFNSPIGRYCCTCTPFGITSAQEVFQKRMHQHFYDLEGVETDIDDIVIHGTTEEEH</sequence>
<dbReference type="PANTHER" id="PTHR37984:SF5">
    <property type="entry name" value="PROTEIN NYNRIN-LIKE"/>
    <property type="match status" value="1"/>
</dbReference>
<dbReference type="Gene3D" id="3.30.70.270">
    <property type="match status" value="1"/>
</dbReference>
<keyword evidence="3" id="KW-1185">Reference proteome</keyword>
<dbReference type="InterPro" id="IPR050951">
    <property type="entry name" value="Retrovirus_Pol_polyprotein"/>
</dbReference>
<name>A0A7D9HX98_PARCT</name>
<accession>A0A7D9HX98</accession>
<reference evidence="2" key="1">
    <citation type="submission" date="2020-04" db="EMBL/GenBank/DDBJ databases">
        <authorList>
            <person name="Alioto T."/>
            <person name="Alioto T."/>
            <person name="Gomez Garrido J."/>
        </authorList>
    </citation>
    <scope>NUCLEOTIDE SEQUENCE</scope>
    <source>
        <strain evidence="2">A484AB</strain>
    </source>
</reference>
<protein>
    <recommendedName>
        <fullName evidence="1">Reverse transcriptase domain-containing protein</fullName>
    </recommendedName>
</protein>
<organism evidence="2 3">
    <name type="scientific">Paramuricea clavata</name>
    <name type="common">Red gorgonian</name>
    <name type="synonym">Violescent sea-whip</name>
    <dbReference type="NCBI Taxonomy" id="317549"/>
    <lineage>
        <taxon>Eukaryota</taxon>
        <taxon>Metazoa</taxon>
        <taxon>Cnidaria</taxon>
        <taxon>Anthozoa</taxon>
        <taxon>Octocorallia</taxon>
        <taxon>Malacalcyonacea</taxon>
        <taxon>Plexauridae</taxon>
        <taxon>Paramuricea</taxon>
    </lineage>
</organism>
<dbReference type="Gene3D" id="3.10.10.10">
    <property type="entry name" value="HIV Type 1 Reverse Transcriptase, subunit A, domain 1"/>
    <property type="match status" value="1"/>
</dbReference>
<evidence type="ECO:0000313" key="2">
    <source>
        <dbReference type="EMBL" id="CAB3992604.1"/>
    </source>
</evidence>
<dbReference type="CDD" id="cd01647">
    <property type="entry name" value="RT_LTR"/>
    <property type="match status" value="1"/>
</dbReference>
<dbReference type="SUPFAM" id="SSF56672">
    <property type="entry name" value="DNA/RNA polymerases"/>
    <property type="match status" value="1"/>
</dbReference>
<gene>
    <name evidence="2" type="ORF">PACLA_8A054961</name>
</gene>
<evidence type="ECO:0000313" key="3">
    <source>
        <dbReference type="Proteomes" id="UP001152795"/>
    </source>
</evidence>
<dbReference type="AlphaFoldDB" id="A0A7D9HX98"/>
<feature type="non-terminal residue" evidence="2">
    <location>
        <position position="84"/>
    </location>
</feature>
<dbReference type="InterPro" id="IPR043128">
    <property type="entry name" value="Rev_trsase/Diguanyl_cyclase"/>
</dbReference>
<comment type="caution">
    <text evidence="2">The sequence shown here is derived from an EMBL/GenBank/DDBJ whole genome shotgun (WGS) entry which is preliminary data.</text>
</comment>
<dbReference type="OrthoDB" id="6147677at2759"/>
<dbReference type="Proteomes" id="UP001152795">
    <property type="component" value="Unassembled WGS sequence"/>
</dbReference>
<dbReference type="Pfam" id="PF00078">
    <property type="entry name" value="RVT_1"/>
    <property type="match status" value="1"/>
</dbReference>
<dbReference type="EMBL" id="CACRXK020002085">
    <property type="protein sequence ID" value="CAB3992604.1"/>
    <property type="molecule type" value="Genomic_DNA"/>
</dbReference>
<dbReference type="InterPro" id="IPR000477">
    <property type="entry name" value="RT_dom"/>
</dbReference>
<dbReference type="PANTHER" id="PTHR37984">
    <property type="entry name" value="PROTEIN CBG26694"/>
    <property type="match status" value="1"/>
</dbReference>
<proteinExistence type="predicted"/>
<evidence type="ECO:0000259" key="1">
    <source>
        <dbReference type="Pfam" id="PF00078"/>
    </source>
</evidence>